<protein>
    <submittedName>
        <fullName evidence="2">Uncharacterized protein</fullName>
    </submittedName>
</protein>
<organism evidence="2 3">
    <name type="scientific">Podospora aff. communis PSN243</name>
    <dbReference type="NCBI Taxonomy" id="3040156"/>
    <lineage>
        <taxon>Eukaryota</taxon>
        <taxon>Fungi</taxon>
        <taxon>Dikarya</taxon>
        <taxon>Ascomycota</taxon>
        <taxon>Pezizomycotina</taxon>
        <taxon>Sordariomycetes</taxon>
        <taxon>Sordariomycetidae</taxon>
        <taxon>Sordariales</taxon>
        <taxon>Podosporaceae</taxon>
        <taxon>Podospora</taxon>
    </lineage>
</organism>
<gene>
    <name evidence="2" type="ORF">QBC34DRAFT_48911</name>
</gene>
<dbReference type="EMBL" id="MU865927">
    <property type="protein sequence ID" value="KAK4451597.1"/>
    <property type="molecule type" value="Genomic_DNA"/>
</dbReference>
<proteinExistence type="predicted"/>
<feature type="compositionally biased region" description="Basic and acidic residues" evidence="1">
    <location>
        <begin position="437"/>
        <end position="461"/>
    </location>
</feature>
<evidence type="ECO:0000313" key="2">
    <source>
        <dbReference type="EMBL" id="KAK4451597.1"/>
    </source>
</evidence>
<keyword evidence="3" id="KW-1185">Reference proteome</keyword>
<comment type="caution">
    <text evidence="2">The sequence shown here is derived from an EMBL/GenBank/DDBJ whole genome shotgun (WGS) entry which is preliminary data.</text>
</comment>
<dbReference type="Proteomes" id="UP001321760">
    <property type="component" value="Unassembled WGS sequence"/>
</dbReference>
<name>A0AAV9GW15_9PEZI</name>
<feature type="region of interest" description="Disordered" evidence="1">
    <location>
        <begin position="640"/>
        <end position="699"/>
    </location>
</feature>
<feature type="compositionally biased region" description="Low complexity" evidence="1">
    <location>
        <begin position="81"/>
        <end position="94"/>
    </location>
</feature>
<sequence>MALMALIPAPSRNARSALPVLFAFVLSCMLFYGYSVSSNSGTFRLSTPIGSNHDSAGGSSNANPSISVSISVVTLTQTVTPVAAPTTTTRPTPTRTRKLPSGTPRNRRPPTNLDPPLYKPTATDAPPPVVDPFPLMVLSDGPPPAIPAYNVPRPNLHEAYGLDRMPPLYIGFTRQWPMLLQAVVSYITAGWPPESIHVVENTGVHNSNRDGLLSLQNPFYLNHTTLHRLGVNVIQTPVLLNFAQLQNFYMHDAYENDYPFYWYSHQDVVVFSFEDGPEDVRRRGDRPWEFYDQEDERAAMFPPAAGEPGYRTIYENCLAELQDTLERGERWGMRWYQYDHLTLVNLEAFEAVGGYDSMIPYYNSDCDLNGKLTMDGWSTKFRRVGIINDVSTVMTDLGAFYRLPESVPDFADPNPNKGMKVLEEKEKQLKAAREAIEKARREAAARNGDDALKDEKAKQTTDLDASETAKPKPAGNATANAHLKSNPHGGLAATIPQDARVKRREEPTTEVVEEEIDEEAAEEEEAAVEEEEEVTTTEEVPVVMPTDPVEYFRLLNVVGLGMNFYKYREGYKNRNTWQTAQRGGVGEPFYYDGAGFGEAFNVLTSAGREIYKRKWGTTKCNIAKDTALNLNDQWRVESDWEKKVQEKKEKERKEQERKEREKQAEERKKAQQQAEERKKAQQAEERKKAQQSQAHAQAP</sequence>
<feature type="region of interest" description="Disordered" evidence="1">
    <location>
        <begin position="437"/>
        <end position="539"/>
    </location>
</feature>
<feature type="compositionally biased region" description="Basic and acidic residues" evidence="1">
    <location>
        <begin position="640"/>
        <end position="688"/>
    </location>
</feature>
<evidence type="ECO:0000313" key="3">
    <source>
        <dbReference type="Proteomes" id="UP001321760"/>
    </source>
</evidence>
<feature type="compositionally biased region" description="Low complexity" evidence="1">
    <location>
        <begin position="690"/>
        <end position="699"/>
    </location>
</feature>
<accession>A0AAV9GW15</accession>
<reference evidence="2" key="2">
    <citation type="submission" date="2023-05" db="EMBL/GenBank/DDBJ databases">
        <authorList>
            <consortium name="Lawrence Berkeley National Laboratory"/>
            <person name="Steindorff A."/>
            <person name="Hensen N."/>
            <person name="Bonometti L."/>
            <person name="Westerberg I."/>
            <person name="Brannstrom I.O."/>
            <person name="Guillou S."/>
            <person name="Cros-Aarteil S."/>
            <person name="Calhoun S."/>
            <person name="Haridas S."/>
            <person name="Kuo A."/>
            <person name="Mondo S."/>
            <person name="Pangilinan J."/>
            <person name="Riley R."/>
            <person name="Labutti K."/>
            <person name="Andreopoulos B."/>
            <person name="Lipzen A."/>
            <person name="Chen C."/>
            <person name="Yanf M."/>
            <person name="Daum C."/>
            <person name="Ng V."/>
            <person name="Clum A."/>
            <person name="Ohm R."/>
            <person name="Martin F."/>
            <person name="Silar P."/>
            <person name="Natvig D."/>
            <person name="Lalanne C."/>
            <person name="Gautier V."/>
            <person name="Ament-Velasquez S.L."/>
            <person name="Kruys A."/>
            <person name="Hutchinson M.I."/>
            <person name="Powell A.J."/>
            <person name="Barry K."/>
            <person name="Miller A.N."/>
            <person name="Grigoriev I.V."/>
            <person name="Debuchy R."/>
            <person name="Gladieux P."/>
            <person name="Thoren M.H."/>
            <person name="Johannesson H."/>
        </authorList>
    </citation>
    <scope>NUCLEOTIDE SEQUENCE</scope>
    <source>
        <strain evidence="2">PSN243</strain>
    </source>
</reference>
<evidence type="ECO:0000256" key="1">
    <source>
        <dbReference type="SAM" id="MobiDB-lite"/>
    </source>
</evidence>
<feature type="compositionally biased region" description="Acidic residues" evidence="1">
    <location>
        <begin position="511"/>
        <end position="536"/>
    </location>
</feature>
<reference evidence="2" key="1">
    <citation type="journal article" date="2023" name="Mol. Phylogenet. Evol.">
        <title>Genome-scale phylogeny and comparative genomics of the fungal order Sordariales.</title>
        <authorList>
            <person name="Hensen N."/>
            <person name="Bonometti L."/>
            <person name="Westerberg I."/>
            <person name="Brannstrom I.O."/>
            <person name="Guillou S."/>
            <person name="Cros-Aarteil S."/>
            <person name="Calhoun S."/>
            <person name="Haridas S."/>
            <person name="Kuo A."/>
            <person name="Mondo S."/>
            <person name="Pangilinan J."/>
            <person name="Riley R."/>
            <person name="LaButti K."/>
            <person name="Andreopoulos B."/>
            <person name="Lipzen A."/>
            <person name="Chen C."/>
            <person name="Yan M."/>
            <person name="Daum C."/>
            <person name="Ng V."/>
            <person name="Clum A."/>
            <person name="Steindorff A."/>
            <person name="Ohm R.A."/>
            <person name="Martin F."/>
            <person name="Silar P."/>
            <person name="Natvig D.O."/>
            <person name="Lalanne C."/>
            <person name="Gautier V."/>
            <person name="Ament-Velasquez S.L."/>
            <person name="Kruys A."/>
            <person name="Hutchinson M.I."/>
            <person name="Powell A.J."/>
            <person name="Barry K."/>
            <person name="Miller A.N."/>
            <person name="Grigoriev I.V."/>
            <person name="Debuchy R."/>
            <person name="Gladieux P."/>
            <person name="Hiltunen Thoren M."/>
            <person name="Johannesson H."/>
        </authorList>
    </citation>
    <scope>NUCLEOTIDE SEQUENCE</scope>
    <source>
        <strain evidence="2">PSN243</strain>
    </source>
</reference>
<dbReference type="AlphaFoldDB" id="A0AAV9GW15"/>
<feature type="region of interest" description="Disordered" evidence="1">
    <location>
        <begin position="81"/>
        <end position="125"/>
    </location>
</feature>